<evidence type="ECO:0000259" key="1">
    <source>
        <dbReference type="Pfam" id="PF09983"/>
    </source>
</evidence>
<accession>A0A401YYH1</accession>
<dbReference type="RefSeq" id="WP_126641436.1">
    <property type="nucleotide sequence ID" value="NZ_BIFH01000034.1"/>
</dbReference>
<dbReference type="InterPro" id="IPR024534">
    <property type="entry name" value="JetD_C"/>
</dbReference>
<dbReference type="InterPro" id="IPR024537">
    <property type="entry name" value="DUF3322"/>
</dbReference>
<keyword evidence="4" id="KW-1185">Reference proteome</keyword>
<dbReference type="Proteomes" id="UP000286931">
    <property type="component" value="Unassembled WGS sequence"/>
</dbReference>
<dbReference type="Pfam" id="PF09983">
    <property type="entry name" value="JetD_C"/>
    <property type="match status" value="1"/>
</dbReference>
<evidence type="ECO:0000259" key="2">
    <source>
        <dbReference type="Pfam" id="PF11795"/>
    </source>
</evidence>
<dbReference type="EMBL" id="BIFH01000034">
    <property type="protein sequence ID" value="GCD99641.1"/>
    <property type="molecule type" value="Genomic_DNA"/>
</dbReference>
<gene>
    <name evidence="3" type="ORF">EHYA_07363</name>
</gene>
<protein>
    <recommendedName>
        <fullName evidence="5">Wadjet protein JetD C-terminal domain-containing protein</fullName>
    </recommendedName>
</protein>
<dbReference type="AlphaFoldDB" id="A0A401YYH1"/>
<comment type="caution">
    <text evidence="3">The sequence shown here is derived from an EMBL/GenBank/DDBJ whole genome shotgun (WGS) entry which is preliminary data.</text>
</comment>
<evidence type="ECO:0000313" key="4">
    <source>
        <dbReference type="Proteomes" id="UP000286931"/>
    </source>
</evidence>
<dbReference type="InterPro" id="IPR014544">
    <property type="entry name" value="UCP028408"/>
</dbReference>
<dbReference type="OrthoDB" id="322908at2"/>
<dbReference type="PIRSF" id="PIRSF028408">
    <property type="entry name" value="UCP028408"/>
    <property type="match status" value="1"/>
</dbReference>
<sequence>MPQPRPWTTPRDLAAKLRARFDRGEFLTMLATGQPWHPLELPIRGPGPRELVDNFAAAQTWVRLWEDTAPPAMRVEYRNVGGRLLGTNRLPASVVIDDYSHLWDLLGVRGTVRRYTDLLSHTEEFAPRVAAWMIENPRHVLAHHDIWPTLITAVIWIERHARPGTHLRHLDIPGVDTKFVETHRGVLTDILDRHLPDERIDPGAPRSDFIGRYRFARKPEYVRIRRLGGPENLFGPFSEAAVRVDELATTALRVDTVYVVENEITYLAFPPVRDAIVVFGAGYAVTRLAPLGWLHDRSLLYWGDIDTHGFAILDRLRRTFPHTRSMLMDHATLLAHRTQWVVETRPIKEELPHLTKSETDVYRALTDDGLGTGVRLEQERIRFSTVEKAISQS</sequence>
<name>A0A401YYH1_9ACTN</name>
<feature type="domain" description="DUF3322" evidence="2">
    <location>
        <begin position="10"/>
        <end position="192"/>
    </location>
</feature>
<feature type="domain" description="Wadjet protein JetD C-terminal" evidence="1">
    <location>
        <begin position="217"/>
        <end position="389"/>
    </location>
</feature>
<organism evidence="3 4">
    <name type="scientific">Embleya hyalina</name>
    <dbReference type="NCBI Taxonomy" id="516124"/>
    <lineage>
        <taxon>Bacteria</taxon>
        <taxon>Bacillati</taxon>
        <taxon>Actinomycetota</taxon>
        <taxon>Actinomycetes</taxon>
        <taxon>Kitasatosporales</taxon>
        <taxon>Streptomycetaceae</taxon>
        <taxon>Embleya</taxon>
    </lineage>
</organism>
<proteinExistence type="predicted"/>
<dbReference type="Pfam" id="PF11795">
    <property type="entry name" value="DUF3322"/>
    <property type="match status" value="1"/>
</dbReference>
<reference evidence="3 4" key="1">
    <citation type="submission" date="2018-12" db="EMBL/GenBank/DDBJ databases">
        <title>Draft genome sequence of Embleya hyalina NBRC 13850T.</title>
        <authorList>
            <person name="Komaki H."/>
            <person name="Hosoyama A."/>
            <person name="Kimura A."/>
            <person name="Ichikawa N."/>
            <person name="Tamura T."/>
        </authorList>
    </citation>
    <scope>NUCLEOTIDE SEQUENCE [LARGE SCALE GENOMIC DNA]</scope>
    <source>
        <strain evidence="3 4">NBRC 13850</strain>
    </source>
</reference>
<evidence type="ECO:0008006" key="5">
    <source>
        <dbReference type="Google" id="ProtNLM"/>
    </source>
</evidence>
<evidence type="ECO:0000313" key="3">
    <source>
        <dbReference type="EMBL" id="GCD99641.1"/>
    </source>
</evidence>